<organism evidence="1 2">
    <name type="scientific">Gardnerella vaginalis</name>
    <dbReference type="NCBI Taxonomy" id="2702"/>
    <lineage>
        <taxon>Bacteria</taxon>
        <taxon>Bacillati</taxon>
        <taxon>Actinomycetota</taxon>
        <taxon>Actinomycetes</taxon>
        <taxon>Bifidobacteriales</taxon>
        <taxon>Bifidobacteriaceae</taxon>
        <taxon>Gardnerella</taxon>
    </lineage>
</organism>
<dbReference type="Proteomes" id="UP000258379">
    <property type="component" value="Unassembled WGS sequence"/>
</dbReference>
<dbReference type="AlphaFoldDB" id="A0A3F3K303"/>
<protein>
    <submittedName>
        <fullName evidence="1">Teichoic acid transporter</fullName>
    </submittedName>
</protein>
<sequence>MFNAFKGEWQKMDQRKANTDANADKTLESPNELESELSIADISKRHSNPKRWILYFAVLLAAIVIPYWIGRTLAVQHTSWVVQHYSGLTPQGVVFIAWVTTVATATTLAMALIESKKWLWRFLFVIFLTIEQFISGLCLLRLSFWYSTYVVYGSAAGLANAANLGIISAGFGVAVYAVLFVGLLVIVPKTSRLNVLTCSWASFIMFYTIEVLAILVVIFGGFMTAM</sequence>
<proteinExistence type="predicted"/>
<comment type="caution">
    <text evidence="1">The sequence shown here is derived from an EMBL/GenBank/DDBJ whole genome shotgun (WGS) entry which is preliminary data.</text>
</comment>
<dbReference type="EMBL" id="NNRU01000009">
    <property type="protein sequence ID" value="RFT26648.1"/>
    <property type="molecule type" value="Genomic_DNA"/>
</dbReference>
<reference evidence="1 2" key="1">
    <citation type="submission" date="2017-07" db="EMBL/GenBank/DDBJ databases">
        <title>A comparative genomics approach to explaining the enigmatic role of Gardnerella vaginalis in the vaginal microbiome.</title>
        <authorList>
            <person name="Vancuren S.J."/>
            <person name="Hill J.E."/>
        </authorList>
    </citation>
    <scope>NUCLEOTIDE SEQUENCE [LARGE SCALE GENOMIC DNA]</scope>
    <source>
        <strain evidence="1 2">WP023</strain>
    </source>
</reference>
<accession>A0A3F3K303</accession>
<gene>
    <name evidence="1" type="ORF">CG405_08895</name>
</gene>
<name>A0A3F3K303_GARVA</name>
<evidence type="ECO:0000313" key="1">
    <source>
        <dbReference type="EMBL" id="RFT26648.1"/>
    </source>
</evidence>
<evidence type="ECO:0000313" key="2">
    <source>
        <dbReference type="Proteomes" id="UP000258379"/>
    </source>
</evidence>